<dbReference type="InterPro" id="IPR036689">
    <property type="entry name" value="ESAT-6-like_sf"/>
</dbReference>
<proteinExistence type="predicted"/>
<reference evidence="1 2" key="1">
    <citation type="submission" date="2021-05" db="EMBL/GenBank/DDBJ databases">
        <title>Mycobacterium acidophilum sp. nov., an extremely acid-tolerant member of the genus Mycobacterium.</title>
        <authorList>
            <person name="Xia J."/>
        </authorList>
    </citation>
    <scope>NUCLEOTIDE SEQUENCE [LARGE SCALE GENOMIC DNA]</scope>
    <source>
        <strain evidence="1 2">M1</strain>
    </source>
</reference>
<protein>
    <recommendedName>
        <fullName evidence="3">ESX-1 secretion-associated protein</fullName>
    </recommendedName>
</protein>
<keyword evidence="2" id="KW-1185">Reference proteome</keyword>
<evidence type="ECO:0008006" key="3">
    <source>
        <dbReference type="Google" id="ProtNLM"/>
    </source>
</evidence>
<dbReference type="InterPro" id="IPR022536">
    <property type="entry name" value="EspC"/>
</dbReference>
<sequence>MAPTLRVNPPVLRDVAARERAVAAAVSNTGANEALADTAAGLLGLRSAGGCHAARAALEPANRSVSTALDGHADKLDAAARQYDATDETFGRRLQQSGR</sequence>
<comment type="caution">
    <text evidence="1">The sequence shown here is derived from an EMBL/GenBank/DDBJ whole genome shotgun (WGS) entry which is preliminary data.</text>
</comment>
<organism evidence="1 2">
    <name type="scientific">Mycolicibacter acidiphilus</name>
    <dbReference type="NCBI Taxonomy" id="2835306"/>
    <lineage>
        <taxon>Bacteria</taxon>
        <taxon>Bacillati</taxon>
        <taxon>Actinomycetota</taxon>
        <taxon>Actinomycetes</taxon>
        <taxon>Mycobacteriales</taxon>
        <taxon>Mycobacteriaceae</taxon>
        <taxon>Mycolicibacter</taxon>
    </lineage>
</organism>
<gene>
    <name evidence="1" type="ORF">KIH27_11495</name>
</gene>
<dbReference type="RefSeq" id="WP_214093083.1">
    <property type="nucleotide sequence ID" value="NZ_JAHCLR010000020.1"/>
</dbReference>
<dbReference type="SUPFAM" id="SSF140453">
    <property type="entry name" value="EsxAB dimer-like"/>
    <property type="match status" value="1"/>
</dbReference>
<evidence type="ECO:0000313" key="2">
    <source>
        <dbReference type="Proteomes" id="UP001519535"/>
    </source>
</evidence>
<dbReference type="Pfam" id="PF10824">
    <property type="entry name" value="T7SS_ESX_EspC"/>
    <property type="match status" value="1"/>
</dbReference>
<dbReference type="Proteomes" id="UP001519535">
    <property type="component" value="Unassembled WGS sequence"/>
</dbReference>
<name>A0ABS5RIT7_9MYCO</name>
<dbReference type="EMBL" id="JAHCLR010000020">
    <property type="protein sequence ID" value="MBS9534211.1"/>
    <property type="molecule type" value="Genomic_DNA"/>
</dbReference>
<evidence type="ECO:0000313" key="1">
    <source>
        <dbReference type="EMBL" id="MBS9534211.1"/>
    </source>
</evidence>
<accession>A0ABS5RIT7</accession>